<evidence type="ECO:0000256" key="2">
    <source>
        <dbReference type="SAM" id="SignalP"/>
    </source>
</evidence>
<name>A0A4R6GFS9_9BURK</name>
<feature type="region of interest" description="Disordered" evidence="1">
    <location>
        <begin position="23"/>
        <end position="101"/>
    </location>
</feature>
<reference evidence="3 4" key="1">
    <citation type="submission" date="2019-03" db="EMBL/GenBank/DDBJ databases">
        <title>Genomic Encyclopedia of Type Strains, Phase IV (KMG-IV): sequencing the most valuable type-strain genomes for metagenomic binning, comparative biology and taxonomic classification.</title>
        <authorList>
            <person name="Goeker M."/>
        </authorList>
    </citation>
    <scope>NUCLEOTIDE SEQUENCE [LARGE SCALE GENOMIC DNA]</scope>
    <source>
        <strain evidence="3 4">DSM 18555</strain>
    </source>
</reference>
<feature type="compositionally biased region" description="Polar residues" evidence="1">
    <location>
        <begin position="76"/>
        <end position="95"/>
    </location>
</feature>
<keyword evidence="2" id="KW-0732">Signal</keyword>
<proteinExistence type="predicted"/>
<comment type="caution">
    <text evidence="3">The sequence shown here is derived from an EMBL/GenBank/DDBJ whole genome shotgun (WGS) entry which is preliminary data.</text>
</comment>
<dbReference type="Proteomes" id="UP000294737">
    <property type="component" value="Unassembled WGS sequence"/>
</dbReference>
<evidence type="ECO:0000256" key="1">
    <source>
        <dbReference type="SAM" id="MobiDB-lite"/>
    </source>
</evidence>
<dbReference type="EMBL" id="SNWF01000004">
    <property type="protein sequence ID" value="TDN93702.1"/>
    <property type="molecule type" value="Genomic_DNA"/>
</dbReference>
<keyword evidence="4" id="KW-1185">Reference proteome</keyword>
<dbReference type="RefSeq" id="WP_112990412.1">
    <property type="nucleotide sequence ID" value="NZ_PTLZ01000001.1"/>
</dbReference>
<protein>
    <recommendedName>
        <fullName evidence="5">Lipoprotein</fullName>
    </recommendedName>
</protein>
<gene>
    <name evidence="3" type="ORF">EV677_0232</name>
</gene>
<dbReference type="OrthoDB" id="8780415at2"/>
<evidence type="ECO:0000313" key="3">
    <source>
        <dbReference type="EMBL" id="TDN93702.1"/>
    </source>
</evidence>
<organism evidence="3 4">
    <name type="scientific">Herminiimonas fonticola</name>
    <dbReference type="NCBI Taxonomy" id="303380"/>
    <lineage>
        <taxon>Bacteria</taxon>
        <taxon>Pseudomonadati</taxon>
        <taxon>Pseudomonadota</taxon>
        <taxon>Betaproteobacteria</taxon>
        <taxon>Burkholderiales</taxon>
        <taxon>Oxalobacteraceae</taxon>
        <taxon>Herminiimonas</taxon>
    </lineage>
</organism>
<evidence type="ECO:0000313" key="4">
    <source>
        <dbReference type="Proteomes" id="UP000294737"/>
    </source>
</evidence>
<evidence type="ECO:0008006" key="5">
    <source>
        <dbReference type="Google" id="ProtNLM"/>
    </source>
</evidence>
<dbReference type="PROSITE" id="PS51257">
    <property type="entry name" value="PROKAR_LIPOPROTEIN"/>
    <property type="match status" value="1"/>
</dbReference>
<dbReference type="AlphaFoldDB" id="A0A4R6GFS9"/>
<feature type="chain" id="PRO_5021004705" description="Lipoprotein" evidence="2">
    <location>
        <begin position="24"/>
        <end position="101"/>
    </location>
</feature>
<sequence length="101" mass="10401">MPFTRSILVSAFLAILLIGCKKAETPPAPTMGGSVAAPTSTLPPSDSKLPTTPYGTSSSGNAGGPAQTDSRELTKQQESTDMPLSGQANNHSTTDPVEKKK</sequence>
<feature type="signal peptide" evidence="2">
    <location>
        <begin position="1"/>
        <end position="23"/>
    </location>
</feature>
<accession>A0A4R6GFS9</accession>
<feature type="compositionally biased region" description="Polar residues" evidence="1">
    <location>
        <begin position="37"/>
        <end position="60"/>
    </location>
</feature>